<comment type="pathway">
    <text evidence="3">Energy metabolism; methane degradation.</text>
</comment>
<feature type="active site" description="Proton acceptor" evidence="7">
    <location>
        <position position="549"/>
    </location>
</feature>
<evidence type="ECO:0000259" key="10">
    <source>
        <dbReference type="PROSITE" id="PS00623"/>
    </source>
</evidence>
<dbReference type="InterPro" id="IPR007867">
    <property type="entry name" value="GMC_OxRtase_C"/>
</dbReference>
<dbReference type="GO" id="GO:0005782">
    <property type="term" value="C:peroxisomal matrix"/>
    <property type="evidence" value="ECO:0007669"/>
    <property type="project" value="UniProtKB-SubCell"/>
</dbReference>
<dbReference type="InterPro" id="IPR012132">
    <property type="entry name" value="GMC_OxRdtase"/>
</dbReference>
<organism evidence="12 13">
    <name type="scientific">Lipomyces tetrasporus</name>
    <dbReference type="NCBI Taxonomy" id="54092"/>
    <lineage>
        <taxon>Eukaryota</taxon>
        <taxon>Fungi</taxon>
        <taxon>Dikarya</taxon>
        <taxon>Ascomycota</taxon>
        <taxon>Saccharomycotina</taxon>
        <taxon>Lipomycetes</taxon>
        <taxon>Lipomycetales</taxon>
        <taxon>Lipomycetaceae</taxon>
        <taxon>Lipomyces</taxon>
    </lineage>
</organism>
<evidence type="ECO:0000256" key="9">
    <source>
        <dbReference type="RuleBase" id="RU003968"/>
    </source>
</evidence>
<proteinExistence type="inferred from homology"/>
<dbReference type="PROSITE" id="PS51257">
    <property type="entry name" value="PROKAR_LIPOPROTEIN"/>
    <property type="match status" value="1"/>
</dbReference>
<dbReference type="PROSITE" id="PS00624">
    <property type="entry name" value="GMC_OXRED_2"/>
    <property type="match status" value="1"/>
</dbReference>
<dbReference type="EMBL" id="JARPMG010000003">
    <property type="protein sequence ID" value="KAJ8102388.1"/>
    <property type="molecule type" value="Genomic_DNA"/>
</dbReference>
<dbReference type="GO" id="GO:0015945">
    <property type="term" value="P:methanol metabolic process"/>
    <property type="evidence" value="ECO:0007669"/>
    <property type="project" value="UniProtKB-KW"/>
</dbReference>
<dbReference type="PROSITE" id="PS00623">
    <property type="entry name" value="GMC_OXRED_1"/>
    <property type="match status" value="1"/>
</dbReference>
<dbReference type="SUPFAM" id="SSF51905">
    <property type="entry name" value="FAD/NAD(P)-binding domain"/>
    <property type="match status" value="1"/>
</dbReference>
<feature type="domain" description="Glucose-methanol-choline oxidoreductase N-terminal" evidence="11">
    <location>
        <begin position="269"/>
        <end position="283"/>
    </location>
</feature>
<evidence type="ECO:0000256" key="7">
    <source>
        <dbReference type="PIRSR" id="PIRSR000137-1"/>
    </source>
</evidence>
<dbReference type="Pfam" id="PF00732">
    <property type="entry name" value="GMC_oxred_N"/>
    <property type="match status" value="1"/>
</dbReference>
<keyword evidence="8 9" id="KW-0274">FAD</keyword>
<evidence type="ECO:0000313" key="13">
    <source>
        <dbReference type="Proteomes" id="UP001217417"/>
    </source>
</evidence>
<name>A0AAD7QVU2_9ASCO</name>
<evidence type="ECO:0000256" key="4">
    <source>
        <dbReference type="ARBA" id="ARBA00010790"/>
    </source>
</evidence>
<feature type="binding site" evidence="8">
    <location>
        <position position="237"/>
    </location>
    <ligand>
        <name>FAD</name>
        <dbReference type="ChEBI" id="CHEBI:57692"/>
    </ligand>
</feature>
<dbReference type="RefSeq" id="XP_056045838.1">
    <property type="nucleotide sequence ID" value="XM_056184918.1"/>
</dbReference>
<dbReference type="Gene3D" id="3.50.50.60">
    <property type="entry name" value="FAD/NAD(P)-binding domain"/>
    <property type="match status" value="1"/>
</dbReference>
<keyword evidence="13" id="KW-1185">Reference proteome</keyword>
<dbReference type="GeneID" id="80880084"/>
<dbReference type="GO" id="GO:0050660">
    <property type="term" value="F:flavin adenine dinucleotide binding"/>
    <property type="evidence" value="ECO:0007669"/>
    <property type="project" value="InterPro"/>
</dbReference>
<evidence type="ECO:0000313" key="12">
    <source>
        <dbReference type="EMBL" id="KAJ8102388.1"/>
    </source>
</evidence>
<evidence type="ECO:0000256" key="6">
    <source>
        <dbReference type="ARBA" id="ARBA00023095"/>
    </source>
</evidence>
<gene>
    <name evidence="12" type="ORF">POJ06DRAFT_193619</name>
</gene>
<comment type="catalytic activity">
    <reaction evidence="1">
        <text>a primary alcohol + O2 = an aldehyde + H2O2</text>
        <dbReference type="Rhea" id="RHEA:19829"/>
        <dbReference type="ChEBI" id="CHEBI:15379"/>
        <dbReference type="ChEBI" id="CHEBI:15734"/>
        <dbReference type="ChEBI" id="CHEBI:16240"/>
        <dbReference type="ChEBI" id="CHEBI:17478"/>
        <dbReference type="EC" id="1.1.3.13"/>
    </reaction>
</comment>
<accession>A0AAD7QVU2</accession>
<dbReference type="Proteomes" id="UP001217417">
    <property type="component" value="Unassembled WGS sequence"/>
</dbReference>
<dbReference type="InterPro" id="IPR036188">
    <property type="entry name" value="FAD/NAD-bd_sf"/>
</dbReference>
<keyword evidence="6" id="KW-0485">Methanol utilization</keyword>
<dbReference type="AlphaFoldDB" id="A0AAD7QVU2"/>
<dbReference type="Pfam" id="PF05199">
    <property type="entry name" value="GMC_oxred_C"/>
    <property type="match status" value="1"/>
</dbReference>
<evidence type="ECO:0000256" key="5">
    <source>
        <dbReference type="ARBA" id="ARBA00013077"/>
    </source>
</evidence>
<dbReference type="PANTHER" id="PTHR11552:SF134">
    <property type="entry name" value="GLUCOSE-METHANOL-CHOLINE OXIDOREDUCTASE N-TERMINAL DOMAIN-CONTAINING PROTEIN"/>
    <property type="match status" value="1"/>
</dbReference>
<comment type="similarity">
    <text evidence="4 9">Belongs to the GMC oxidoreductase family.</text>
</comment>
<comment type="cofactor">
    <cofactor evidence="8">
        <name>FAD</name>
        <dbReference type="ChEBI" id="CHEBI:57692"/>
    </cofactor>
</comment>
<comment type="subcellular location">
    <subcellularLocation>
        <location evidence="2">Peroxisome matrix</location>
    </subcellularLocation>
</comment>
<feature type="active site" description="Proton donor" evidence="7">
    <location>
        <position position="504"/>
    </location>
</feature>
<protein>
    <recommendedName>
        <fullName evidence="5">alcohol oxidase</fullName>
        <ecNumber evidence="5">1.1.3.13</ecNumber>
    </recommendedName>
</protein>
<comment type="caution">
    <text evidence="12">The sequence shown here is derived from an EMBL/GenBank/DDBJ whole genome shotgun (WGS) entry which is preliminary data.</text>
</comment>
<evidence type="ECO:0000256" key="3">
    <source>
        <dbReference type="ARBA" id="ARBA00005144"/>
    </source>
</evidence>
<dbReference type="EC" id="1.1.3.13" evidence="5"/>
<dbReference type="GO" id="GO:0047639">
    <property type="term" value="F:alcohol oxidase activity"/>
    <property type="evidence" value="ECO:0007669"/>
    <property type="project" value="UniProtKB-EC"/>
</dbReference>
<reference evidence="12" key="1">
    <citation type="submission" date="2023-03" db="EMBL/GenBank/DDBJ databases">
        <title>Near-Complete genome sequence of Lipomyces tetrasporous NRRL Y-64009, an oleaginous yeast capable of growing on lignocellulosic hydrolysates.</title>
        <authorList>
            <consortium name="Lawrence Berkeley National Laboratory"/>
            <person name="Jagtap S.S."/>
            <person name="Liu J.-J."/>
            <person name="Walukiewicz H.E."/>
            <person name="Pangilinan J."/>
            <person name="Lipzen A."/>
            <person name="Ahrendt S."/>
            <person name="Koriabine M."/>
            <person name="Cobaugh K."/>
            <person name="Salamov A."/>
            <person name="Yoshinaga Y."/>
            <person name="Ng V."/>
            <person name="Daum C."/>
            <person name="Grigoriev I.V."/>
            <person name="Slininger P.J."/>
            <person name="Dien B.S."/>
            <person name="Jin Y.-S."/>
            <person name="Rao C.V."/>
        </authorList>
    </citation>
    <scope>NUCLEOTIDE SEQUENCE</scope>
    <source>
        <strain evidence="12">NRRL Y-64009</strain>
    </source>
</reference>
<dbReference type="PANTHER" id="PTHR11552">
    <property type="entry name" value="GLUCOSE-METHANOL-CHOLINE GMC OXIDOREDUCTASE"/>
    <property type="match status" value="1"/>
</dbReference>
<feature type="binding site" evidence="8">
    <location>
        <begin position="503"/>
        <end position="504"/>
    </location>
    <ligand>
        <name>FAD</name>
        <dbReference type="ChEBI" id="CHEBI:57692"/>
    </ligand>
</feature>
<keyword evidence="9" id="KW-0285">Flavoprotein</keyword>
<sequence length="573" mass="63102">MATLPKDEYDFIIVGAGAAGCALAWRLAGSKKRPSVLLAEAGGKNDLVETRIDGNKWINRLHKKQNWRYQTVPQKHLNGRVIPYDRGKGLGGSTSINFAAFTCGPSDDYDEIARLVGDDEWKWVNMQKRFISLESYHGFAPDISKEQAKYVNANAGDHGASGPLKIGFPSVWEKSLTTIMDIFNEAGGVPLNPDANSGNPIGLSVAPNAAYKGVISNAADLLKNAPENLHILTHAQVGSVIFENKTAIGILTLDHQKYFTAKEVIVSAGSLDTPKILMHSGVGPADQLSKFDITVIEDSPYIGKHLQDHLFVFLSWERAAHLDDRKKYYSDKSLQAAARAQWYADHTGPLSEIGCVYAQAYLKSEEIFESEEFKNLPEHRQAHLLKPTIPAFEVELNPANAEYFIDPENTPAMESIVVFPMNSESRGSVTLQSSDPKEPLLYDPNFFASSFDKRAAIVATRATLKIMQTPDFMKDTVKVTSGPKSDSDEDILDYWEKEAGSSWHMSGTCKMGISKEEDEACIDSSFRVFGLKGLRVADMSVLPILTNNHTQATAYAIGITAADKIIAEYNFQV</sequence>
<evidence type="ECO:0000259" key="11">
    <source>
        <dbReference type="PROSITE" id="PS00624"/>
    </source>
</evidence>
<dbReference type="PIRSF" id="PIRSF000137">
    <property type="entry name" value="Alcohol_oxidase"/>
    <property type="match status" value="1"/>
</dbReference>
<feature type="domain" description="Glucose-methanol-choline oxidoreductase N-terminal" evidence="10">
    <location>
        <begin position="87"/>
        <end position="110"/>
    </location>
</feature>
<evidence type="ECO:0000256" key="2">
    <source>
        <dbReference type="ARBA" id="ARBA00004253"/>
    </source>
</evidence>
<evidence type="ECO:0000256" key="8">
    <source>
        <dbReference type="PIRSR" id="PIRSR000137-2"/>
    </source>
</evidence>
<dbReference type="InterPro" id="IPR000172">
    <property type="entry name" value="GMC_OxRdtase_N"/>
</dbReference>
<evidence type="ECO:0000256" key="1">
    <source>
        <dbReference type="ARBA" id="ARBA00001411"/>
    </source>
</evidence>
<dbReference type="SUPFAM" id="SSF54373">
    <property type="entry name" value="FAD-linked reductases, C-terminal domain"/>
    <property type="match status" value="1"/>
</dbReference>
<dbReference type="Gene3D" id="3.30.560.10">
    <property type="entry name" value="Glucose Oxidase, domain 3"/>
    <property type="match status" value="1"/>
</dbReference>